<evidence type="ECO:0000313" key="5">
    <source>
        <dbReference type="EMBL" id="AFQ03998.1"/>
    </source>
</evidence>
<comment type="similarity">
    <text evidence="1">Belongs to the MG185/MG260 family.</text>
</comment>
<dbReference type="EMBL" id="CP003772">
    <property type="protein sequence ID" value="AFQ03998.1"/>
    <property type="molecule type" value="Genomic_DNA"/>
</dbReference>
<organism evidence="5 6">
    <name type="scientific">Mycoplasmoides genitalium M6320</name>
    <dbReference type="NCBI Taxonomy" id="662945"/>
    <lineage>
        <taxon>Bacteria</taxon>
        <taxon>Bacillati</taxon>
        <taxon>Mycoplasmatota</taxon>
        <taxon>Mycoplasmoidales</taxon>
        <taxon>Mycoplasmoidaceae</taxon>
        <taxon>Mycoplasmoides</taxon>
    </lineage>
</organism>
<feature type="signal peptide" evidence="2">
    <location>
        <begin position="1"/>
        <end position="24"/>
    </location>
</feature>
<dbReference type="InterPro" id="IPR004984">
    <property type="entry name" value="Mycoplasma_lipoprotein_cen_dom"/>
</dbReference>
<dbReference type="Pfam" id="PF03305">
    <property type="entry name" value="Lipoprotein_X"/>
    <property type="match status" value="1"/>
</dbReference>
<evidence type="ECO:0000259" key="4">
    <source>
        <dbReference type="Pfam" id="PF03305"/>
    </source>
</evidence>
<reference evidence="5 6" key="1">
    <citation type="journal article" date="2012" name="J. Bacteriol.">
        <title>Draft Genome Sequences of Four Axenic Mycoplasma genitalium Strains Isolated from Denmark, Japan, and Australia.</title>
        <authorList>
            <person name="McGowin C.L."/>
            <person name="Ma L."/>
            <person name="Jensen J.S."/>
            <person name="Mancuso M.M."/>
            <person name="Hamasuna R."/>
            <person name="Adegboye D."/>
            <person name="Martin D.H."/>
        </authorList>
    </citation>
    <scope>NUCLEOTIDE SEQUENCE [LARGE SCALE GENOMIC DNA]</scope>
    <source>
        <strain evidence="5 6">M6320</strain>
    </source>
</reference>
<gene>
    <name evidence="5" type="ORF">CM1_01060</name>
</gene>
<name>A0ABC7ZIS1_MYCGT</name>
<dbReference type="NCBIfam" id="NF045826">
    <property type="entry name" value="lipo_P68"/>
    <property type="match status" value="1"/>
</dbReference>
<sequence length="701" mass="77662">MKFKLFFLSSSVLGPIALFTTACSAVYRFDQVDDGKIKLATVTSASASGSLTTIISKYNSQKDPNDYPVELVSLDSRGSYSNGKKDLQAKLLAKDKNNFYNLTFNYSDVVSILSRSQMELSFDTVDTSNFDPSFLSFNNNISNVNPNSIYALPATVSGEVLVLNGPVLHYILSSAKKDSNTTLSTHSASNNSNKGTMVVASDSETSSLWTKLEAAAKMNAQTNETQVLKSNSSESNQTQASDTEIKKIWGDYQEVDGGLKNYTFKASVFNNWKDLNDFATRIAKSFTKLQTTTKKGEEVQAVFGIGSLENALYTALFASGKADYNNFLFNIKNQRINFSNFFNKSSTAFQNLKTIFNSFKSLIDQNGLISNAHFNTPVNDYAKFNQLAFYTSSTARFPYSFASDSVKRLIVNDKTIENKNNKSVFEVNLSSDSDNNSNLIGTVSLENSKQVSLYEKQVDSNKQIGVDALLIKDETLINHLKSLKSQVSAKSASETSQTKQNKTFLAFTTVNADQKAIFDVGKLNGKTAKIIINATETTNAKISTLQEKEAIVLKAPQRFESTDPFPIALVQGPSLIGIHANEREDIETKKFVNWYLNTKVQWEENSIKTPAEYVADKASYLLPFKNRLNNTNSYNEFVKTAVSQFADKNVTKFAEPADFLSNRVRDGVKSNLNAAINNHSIDFDSFINDLTDYLGSDVKNI</sequence>
<evidence type="ECO:0000259" key="3">
    <source>
        <dbReference type="Pfam" id="PF03202"/>
    </source>
</evidence>
<evidence type="ECO:0000313" key="6">
    <source>
        <dbReference type="Proteomes" id="UP000005254"/>
    </source>
</evidence>
<proteinExistence type="inferred from homology"/>
<dbReference type="PROSITE" id="PS51257">
    <property type="entry name" value="PROKAR_LIPOPROTEIN"/>
    <property type="match status" value="1"/>
</dbReference>
<evidence type="ECO:0000256" key="1">
    <source>
        <dbReference type="ARBA" id="ARBA00009031"/>
    </source>
</evidence>
<feature type="domain" description="Mycoplasma lipoprotein central" evidence="4">
    <location>
        <begin position="241"/>
        <end position="417"/>
    </location>
</feature>
<keyword evidence="5" id="KW-0449">Lipoprotein</keyword>
<dbReference type="Proteomes" id="UP000005254">
    <property type="component" value="Chromosome"/>
</dbReference>
<feature type="chain" id="PRO_5044803285" evidence="2">
    <location>
        <begin position="25"/>
        <end position="701"/>
    </location>
</feature>
<dbReference type="RefSeq" id="WP_014894412.1">
    <property type="nucleotide sequence ID" value="NC_018497.1"/>
</dbReference>
<dbReference type="Pfam" id="PF03202">
    <property type="entry name" value="Lipoprotein_10"/>
    <property type="match status" value="1"/>
</dbReference>
<dbReference type="InterPro" id="IPR004890">
    <property type="entry name" value="Lipoprotein_10_C"/>
</dbReference>
<keyword evidence="2" id="KW-0732">Signal</keyword>
<dbReference type="InterPro" id="IPR054825">
    <property type="entry name" value="P68-like"/>
</dbReference>
<accession>A0ABC7ZIS1</accession>
<feature type="domain" description="Mycoplasma lipoprotein C-terminal" evidence="3">
    <location>
        <begin position="570"/>
        <end position="677"/>
    </location>
</feature>
<protein>
    <submittedName>
        <fullName evidence="5">Lipoprotein</fullName>
    </submittedName>
</protein>
<evidence type="ECO:0000256" key="2">
    <source>
        <dbReference type="SAM" id="SignalP"/>
    </source>
</evidence>
<dbReference type="KEGG" id="mgx:CM1_01060"/>
<dbReference type="AlphaFoldDB" id="A0ABC7ZIS1"/>